<name>A0A6A3AIG8_HIBSY</name>
<accession>A0A6A3AIG8</accession>
<gene>
    <name evidence="2" type="ORF">F3Y22_tig00110482pilonHSYRG00676</name>
</gene>
<feature type="region of interest" description="Disordered" evidence="1">
    <location>
        <begin position="73"/>
        <end position="96"/>
    </location>
</feature>
<keyword evidence="3" id="KW-1185">Reference proteome</keyword>
<reference evidence="2" key="1">
    <citation type="submission" date="2019-09" db="EMBL/GenBank/DDBJ databases">
        <title>Draft genome information of white flower Hibiscus syriacus.</title>
        <authorList>
            <person name="Kim Y.-M."/>
        </authorList>
    </citation>
    <scope>NUCLEOTIDE SEQUENCE [LARGE SCALE GENOMIC DNA]</scope>
    <source>
        <strain evidence="2">YM2019G1</strain>
    </source>
</reference>
<evidence type="ECO:0000313" key="3">
    <source>
        <dbReference type="Proteomes" id="UP000436088"/>
    </source>
</evidence>
<evidence type="ECO:0000313" key="2">
    <source>
        <dbReference type="EMBL" id="KAE8702699.1"/>
    </source>
</evidence>
<feature type="compositionally biased region" description="Basic and acidic residues" evidence="1">
    <location>
        <begin position="82"/>
        <end position="94"/>
    </location>
</feature>
<comment type="caution">
    <text evidence="2">The sequence shown here is derived from an EMBL/GenBank/DDBJ whole genome shotgun (WGS) entry which is preliminary data.</text>
</comment>
<sequence length="782" mass="86026">MTEKQDPSNLEAAPIECIENQAEGLALNSEFEEYDQDPGTPVPEEVHDALAGCVHVEPEHHNHIELDNSECVENAPNKSIRSHGDKTPKEHTKPEVNSLHDATSMEFKSAVRTTGGHDGLDGVEDTHYGVLHSRDRTDGECAESPSCSNVTFDLEDPARRTCSSSTCALTSDGGYLENDQASHKSEFANDTETFNNLEESCSPSNVIASNPSYSFEFPSRPTVVDGEVQACQEPTHEDAPSIPVLGSENSVLAEQNLVDLSKREEGFHPSGACTDVQGDAYQTQMSEPALCDDQLENSNTCALSDLPAPEKLLSEPSFGGPDTILPDLRFTRNMSGSGVGYGQGRISTLEPPFRALSAASAATERRPPPCTDAGGEQGRPHPKRLVALRWMMLVCTIPFVVKLSLKLDILRHEVEIQVSSIVPSTISSVVKLKLALEPGNCLLTTSGPFVVKLNLCCLESNIFRCEVEIGSEIGKLFVDNQPSLRLSFAEKSKSALKLGSCLLTTSGPFVVKLNLRCLEFNILRCEVEIGSEIGKLFIDNQRSLRREVELALSGVQYPSLGPFVVKLNLRCLESNILRCEVEIGSEIGKLFFFTSSGPFVVKLNLRCLESNILRCEVEIGSEIEKLFVDNQQSLRREVELAFGPFVVKLNLRCLESNVLRCEVEIGSEIEKLFVDKQRGPFVVKLNLRCLESNVLRCEVEIGKLFVDNQRSLRREVELALSGVQYPSLGPFVVKLNLRCLESNILRCEVEIGSEIGKLFVDNQRSLRREVELALPGVQCSSL</sequence>
<evidence type="ECO:0000256" key="1">
    <source>
        <dbReference type="SAM" id="MobiDB-lite"/>
    </source>
</evidence>
<proteinExistence type="predicted"/>
<dbReference type="Proteomes" id="UP000436088">
    <property type="component" value="Unassembled WGS sequence"/>
</dbReference>
<organism evidence="2 3">
    <name type="scientific">Hibiscus syriacus</name>
    <name type="common">Rose of Sharon</name>
    <dbReference type="NCBI Taxonomy" id="106335"/>
    <lineage>
        <taxon>Eukaryota</taxon>
        <taxon>Viridiplantae</taxon>
        <taxon>Streptophyta</taxon>
        <taxon>Embryophyta</taxon>
        <taxon>Tracheophyta</taxon>
        <taxon>Spermatophyta</taxon>
        <taxon>Magnoliopsida</taxon>
        <taxon>eudicotyledons</taxon>
        <taxon>Gunneridae</taxon>
        <taxon>Pentapetalae</taxon>
        <taxon>rosids</taxon>
        <taxon>malvids</taxon>
        <taxon>Malvales</taxon>
        <taxon>Malvaceae</taxon>
        <taxon>Malvoideae</taxon>
        <taxon>Hibiscus</taxon>
    </lineage>
</organism>
<protein>
    <submittedName>
        <fullName evidence="2">Sister chromatid cohesion 1 protein 4, putative isoform 2</fullName>
    </submittedName>
</protein>
<dbReference type="AlphaFoldDB" id="A0A6A3AIG8"/>
<dbReference type="EMBL" id="VEPZ02001007">
    <property type="protein sequence ID" value="KAE8702699.1"/>
    <property type="molecule type" value="Genomic_DNA"/>
</dbReference>